<gene>
    <name evidence="3" type="ORF">E3A20_17210</name>
</gene>
<evidence type="ECO:0000313" key="4">
    <source>
        <dbReference type="Proteomes" id="UP000321083"/>
    </source>
</evidence>
<feature type="domain" description="DUF1553" evidence="2">
    <location>
        <begin position="437"/>
        <end position="694"/>
    </location>
</feature>
<keyword evidence="4" id="KW-1185">Reference proteome</keyword>
<organism evidence="3 4">
    <name type="scientific">Planctomyces bekefii</name>
    <dbReference type="NCBI Taxonomy" id="1653850"/>
    <lineage>
        <taxon>Bacteria</taxon>
        <taxon>Pseudomonadati</taxon>
        <taxon>Planctomycetota</taxon>
        <taxon>Planctomycetia</taxon>
        <taxon>Planctomycetales</taxon>
        <taxon>Planctomycetaceae</taxon>
        <taxon>Planctomyces</taxon>
    </lineage>
</organism>
<evidence type="ECO:0000259" key="1">
    <source>
        <dbReference type="Pfam" id="PF07583"/>
    </source>
</evidence>
<dbReference type="Pfam" id="PF07587">
    <property type="entry name" value="PSD1"/>
    <property type="match status" value="1"/>
</dbReference>
<dbReference type="InterPro" id="IPR022655">
    <property type="entry name" value="DUF1553"/>
</dbReference>
<evidence type="ECO:0000313" key="3">
    <source>
        <dbReference type="EMBL" id="TWW09150.1"/>
    </source>
</evidence>
<proteinExistence type="predicted"/>
<feature type="non-terminal residue" evidence="3">
    <location>
        <position position="1"/>
    </location>
</feature>
<reference evidence="3 4" key="2">
    <citation type="submission" date="2019-08" db="EMBL/GenBank/DDBJ databases">
        <authorList>
            <person name="Henke P."/>
        </authorList>
    </citation>
    <scope>NUCLEOTIDE SEQUENCE [LARGE SCALE GENOMIC DNA]</scope>
    <source>
        <strain evidence="3">Phe10_nw2017</strain>
    </source>
</reference>
<dbReference type="Pfam" id="PF07583">
    <property type="entry name" value="PSCyt2"/>
    <property type="match status" value="1"/>
</dbReference>
<accession>A0A5C6M306</accession>
<name>A0A5C6M306_9PLAN</name>
<dbReference type="PANTHER" id="PTHR35889:SF3">
    <property type="entry name" value="F-BOX DOMAIN-CONTAINING PROTEIN"/>
    <property type="match status" value="1"/>
</dbReference>
<reference evidence="3 4" key="1">
    <citation type="submission" date="2019-08" db="EMBL/GenBank/DDBJ databases">
        <title>100 year-old enigma solved: identification of Planctomyces bekefii, the type genus and species of the phylum Planctomycetes.</title>
        <authorList>
            <person name="Svetlana D.N."/>
            <person name="Overmann J."/>
        </authorList>
    </citation>
    <scope>NUCLEOTIDE SEQUENCE [LARGE SCALE GENOMIC DNA]</scope>
    <source>
        <strain evidence="3">Phe10_nw2017</strain>
    </source>
</reference>
<comment type="caution">
    <text evidence="3">The sequence shown here is derived from an EMBL/GenBank/DDBJ whole genome shotgun (WGS) entry which is preliminary data.</text>
</comment>
<feature type="domain" description="DUF1549" evidence="1">
    <location>
        <begin position="47"/>
        <end position="263"/>
    </location>
</feature>
<dbReference type="EMBL" id="SRHE01000367">
    <property type="protein sequence ID" value="TWW09150.1"/>
    <property type="molecule type" value="Genomic_DNA"/>
</dbReference>
<dbReference type="PANTHER" id="PTHR35889">
    <property type="entry name" value="CYCLOINULO-OLIGOSACCHARIDE FRUCTANOTRANSFERASE-RELATED"/>
    <property type="match status" value="1"/>
</dbReference>
<evidence type="ECO:0000259" key="2">
    <source>
        <dbReference type="Pfam" id="PF07587"/>
    </source>
</evidence>
<dbReference type="InterPro" id="IPR011444">
    <property type="entry name" value="DUF1549"/>
</dbReference>
<protein>
    <submittedName>
        <fullName evidence="3">Chromosome segregation protein</fullName>
    </submittedName>
</protein>
<dbReference type="Proteomes" id="UP000321083">
    <property type="component" value="Unassembled WGS sequence"/>
</dbReference>
<sequence>KSLSAVQKQMLERWIAAGAEYQPHWSLVPPQASVVPQTGDDKWSRTEIDRFIFSRLRAEGLQPSAPAGAHRLLRRLSLDLTGLPPTLAEADAFADELRQAALLGGAAEDQVVRRWIDQLFRSPHYGERMAVDWLDAARYADTNGYQVDRDRELWAWRDWVIAAFNSNQRFDQFTTEQLAGDLLPDATVAQRVATGFHRNHMLNEEGGVIPEEFLAEYCADRAETTASIWLGQTFMCARCHDHKYDAFTQKDYYSLYAFFHSVNEQGIGNYGAPIRRNAPPFLPLPTVEQQAKQVELQGRQHALAEQLAAADQRLKAEQSAWEQEQLQAEKRAALPAEIREIVLKAAADRSAAETGRLEQHRQASDAERVQVVAEQAAVVKSLAELEQQTVTTLVMEELAVPRETRILMRGEYSKPGEVVSAETPASLPPMSSEWPKNRLGLAKWLVDPGHPLTARVIVNRLWQQLFGVGLVRTSEDFGVQGEAPSHPELLDWLALEFVRSGWDVQHMLRLMASSAVYRQSSVVTEQLRQRDPDNRLLARGPRFRLQAEFLRDQALCVSGLLVRKVGGPSVKPYHPPGLYEQVTAGSGTNVYVEGQGEDLYRRSLYTYWKRSVPHPAMLLFDAPFREACTLRRSRTNTPLQALNLLNDPTWVEAARFLAGRMLAEGGGDAGSQLRHGFRLVLIREPGERELGVLRAGYERVLVEFRESSGEALGLLQFGAARSAENLPQAELAAMTVTAGVLLNLHEAVTRE</sequence>
<dbReference type="AlphaFoldDB" id="A0A5C6M306"/>